<accession>A0A5B2VG53</accession>
<dbReference type="InterPro" id="IPR019960">
    <property type="entry name" value="T1SS_VCA0849"/>
</dbReference>
<evidence type="ECO:0000313" key="5">
    <source>
        <dbReference type="Proteomes" id="UP000323142"/>
    </source>
</evidence>
<comment type="similarity">
    <text evidence="1">Belongs to the glycosyl hydrolase 16 family.</text>
</comment>
<dbReference type="InterPro" id="IPR011049">
    <property type="entry name" value="Serralysin-like_metalloprot_C"/>
</dbReference>
<evidence type="ECO:0000256" key="1">
    <source>
        <dbReference type="ARBA" id="ARBA00006865"/>
    </source>
</evidence>
<evidence type="ECO:0000256" key="2">
    <source>
        <dbReference type="SAM" id="MobiDB-lite"/>
    </source>
</evidence>
<evidence type="ECO:0000313" key="4">
    <source>
        <dbReference type="EMBL" id="KAA2237127.1"/>
    </source>
</evidence>
<evidence type="ECO:0000259" key="3">
    <source>
        <dbReference type="PROSITE" id="PS51762"/>
    </source>
</evidence>
<reference evidence="4 5" key="1">
    <citation type="submission" date="2019-09" db="EMBL/GenBank/DDBJ databases">
        <title>Salinarimonas rosea gen. nov., sp. nov., a new member of the a-2 subgroup of the Proteobacteria.</title>
        <authorList>
            <person name="Liu J."/>
        </authorList>
    </citation>
    <scope>NUCLEOTIDE SEQUENCE [LARGE SCALE GENOMIC DNA]</scope>
    <source>
        <strain evidence="4 5">BN140002</strain>
    </source>
</reference>
<dbReference type="SUPFAM" id="SSF51120">
    <property type="entry name" value="beta-Roll"/>
    <property type="match status" value="1"/>
</dbReference>
<dbReference type="InterPro" id="IPR001343">
    <property type="entry name" value="Hemolysn_Ca-bd"/>
</dbReference>
<sequence>MTARLTFSEEFNGDHLDLWNGSSGTWRAAAPWISWDGMGSPSPNNQLEKYINPNHKPIASANPFDVQDGALTITASRASPEIRAITGKEYASGEINTFGSFDQQYGYFEIKAQLPGGKGLWPAFWLLPADKSWPPELDVMEVLGHEPDMLHTTVHSSLGNQWGHTQEGHSTRVGDMTNGYHTYGVNWQADKITWYFDGQQIFQAKTPDDMHKSMYMIANLAVGGDWPGSPDGNTKFPAEYKIDYIRAYTDKPTGDGAAEPPPTPSKPPVAPAPVDQAPQPHDPAPTPDPVDQAPQPHDPAPAPTPDPVDHAPQPAPAPAPDPIDAAPQPSQPPAPQPHEPAPAEPAPTAQHLRGLGWGEWSSHNTITGTDGSDHLVSTSRTSDLMDGGAGADRMEGGCHDDVYVVNHKNDAVIEHAGSGTDTVRSSLDTYTLADNVETLVLQGTGHQTGIGNALGNVIFANGTGSTIDAGAGDDDLFAGKGADILTGGEGQDRFIMRDVDTAPDHITDFQVGVDMLDLRQLFAEIGYRGSDPVGDKHLIVQGNDKGGTDVLFDWDGAGDAAAKTIVTLDHVRPDALHLQADIWVANEGATLTGASALHQLLADMGEPTGATVADRVASLSHDAPAAPEGMMSVHDVIAADHALTDHHLTGDAWLR</sequence>
<dbReference type="Gene3D" id="2.150.10.10">
    <property type="entry name" value="Serralysin-like metalloprotease, C-terminal"/>
    <property type="match status" value="1"/>
</dbReference>
<dbReference type="PROSITE" id="PS00330">
    <property type="entry name" value="HEMOLYSIN_CALCIUM"/>
    <property type="match status" value="1"/>
</dbReference>
<dbReference type="InterPro" id="IPR018511">
    <property type="entry name" value="Hemolysin-typ_Ca-bd_CS"/>
</dbReference>
<dbReference type="InterPro" id="IPR013320">
    <property type="entry name" value="ConA-like_dom_sf"/>
</dbReference>
<feature type="compositionally biased region" description="Polar residues" evidence="2">
    <location>
        <begin position="361"/>
        <end position="382"/>
    </location>
</feature>
<comment type="caution">
    <text evidence="4">The sequence shown here is derived from an EMBL/GenBank/DDBJ whole genome shotgun (WGS) entry which is preliminary data.</text>
</comment>
<dbReference type="NCBIfam" id="TIGR03661">
    <property type="entry name" value="T1SS_VCA0849"/>
    <property type="match status" value="1"/>
</dbReference>
<dbReference type="PANTHER" id="PTHR10963">
    <property type="entry name" value="GLYCOSYL HYDROLASE-RELATED"/>
    <property type="match status" value="1"/>
</dbReference>
<gene>
    <name evidence="4" type="ORF">F0L46_11740</name>
</gene>
<dbReference type="PANTHER" id="PTHR10963:SF55">
    <property type="entry name" value="GLYCOSIDE HYDROLASE FAMILY 16 PROTEIN"/>
    <property type="match status" value="1"/>
</dbReference>
<dbReference type="PROSITE" id="PS51762">
    <property type="entry name" value="GH16_2"/>
    <property type="match status" value="1"/>
</dbReference>
<dbReference type="Pfam" id="PF00353">
    <property type="entry name" value="HemolysinCabind"/>
    <property type="match status" value="2"/>
</dbReference>
<feature type="compositionally biased region" description="Pro residues" evidence="2">
    <location>
        <begin position="296"/>
        <end position="306"/>
    </location>
</feature>
<name>A0A5B2VG53_9HYPH</name>
<reference evidence="4 5" key="2">
    <citation type="submission" date="2019-09" db="EMBL/GenBank/DDBJ databases">
        <authorList>
            <person name="Jin C."/>
        </authorList>
    </citation>
    <scope>NUCLEOTIDE SEQUENCE [LARGE SCALE GENOMIC DNA]</scope>
    <source>
        <strain evidence="4 5">BN140002</strain>
    </source>
</reference>
<dbReference type="OrthoDB" id="9809583at2"/>
<keyword evidence="5" id="KW-1185">Reference proteome</keyword>
<feature type="domain" description="GH16" evidence="3">
    <location>
        <begin position="33"/>
        <end position="253"/>
    </location>
</feature>
<proteinExistence type="inferred from homology"/>
<dbReference type="GO" id="GO:0005509">
    <property type="term" value="F:calcium ion binding"/>
    <property type="evidence" value="ECO:0007669"/>
    <property type="project" value="InterPro"/>
</dbReference>
<dbReference type="Gene3D" id="2.60.120.200">
    <property type="match status" value="1"/>
</dbReference>
<organism evidence="4 5">
    <name type="scientific">Salinarimonas soli</name>
    <dbReference type="NCBI Taxonomy" id="1638099"/>
    <lineage>
        <taxon>Bacteria</taxon>
        <taxon>Pseudomonadati</taxon>
        <taxon>Pseudomonadota</taxon>
        <taxon>Alphaproteobacteria</taxon>
        <taxon>Hyphomicrobiales</taxon>
        <taxon>Salinarimonadaceae</taxon>
        <taxon>Salinarimonas</taxon>
    </lineage>
</organism>
<dbReference type="EMBL" id="VUOA01000020">
    <property type="protein sequence ID" value="KAA2237127.1"/>
    <property type="molecule type" value="Genomic_DNA"/>
</dbReference>
<dbReference type="RefSeq" id="WP_149817694.1">
    <property type="nucleotide sequence ID" value="NZ_VUOA01000020.1"/>
</dbReference>
<keyword evidence="4" id="KW-0378">Hydrolase</keyword>
<dbReference type="GO" id="GO:0005975">
    <property type="term" value="P:carbohydrate metabolic process"/>
    <property type="evidence" value="ECO:0007669"/>
    <property type="project" value="InterPro"/>
</dbReference>
<dbReference type="PRINTS" id="PR00313">
    <property type="entry name" value="CABNDNGRPT"/>
</dbReference>
<feature type="compositionally biased region" description="Pro residues" evidence="2">
    <location>
        <begin position="259"/>
        <end position="271"/>
    </location>
</feature>
<dbReference type="InterPro" id="IPR050546">
    <property type="entry name" value="Glycosyl_Hydrlase_16"/>
</dbReference>
<feature type="compositionally biased region" description="Pro residues" evidence="2">
    <location>
        <begin position="329"/>
        <end position="345"/>
    </location>
</feature>
<dbReference type="CDD" id="cd08023">
    <property type="entry name" value="GH16_laminarinase_like"/>
    <property type="match status" value="1"/>
</dbReference>
<dbReference type="AlphaFoldDB" id="A0A5B2VG53"/>
<feature type="region of interest" description="Disordered" evidence="2">
    <location>
        <begin position="250"/>
        <end position="388"/>
    </location>
</feature>
<dbReference type="InterPro" id="IPR000757">
    <property type="entry name" value="Beta-glucanase-like"/>
</dbReference>
<dbReference type="GO" id="GO:0004553">
    <property type="term" value="F:hydrolase activity, hydrolyzing O-glycosyl compounds"/>
    <property type="evidence" value="ECO:0007669"/>
    <property type="project" value="InterPro"/>
</dbReference>
<protein>
    <submittedName>
        <fullName evidence="4">Family 16 glycosylhydrolase</fullName>
    </submittedName>
</protein>
<dbReference type="Proteomes" id="UP000323142">
    <property type="component" value="Unassembled WGS sequence"/>
</dbReference>
<dbReference type="Pfam" id="PF00722">
    <property type="entry name" value="Glyco_hydro_16"/>
    <property type="match status" value="1"/>
</dbReference>
<dbReference type="SUPFAM" id="SSF49899">
    <property type="entry name" value="Concanavalin A-like lectins/glucanases"/>
    <property type="match status" value="1"/>
</dbReference>